<accession>A0A0A9A3J8</accession>
<evidence type="ECO:0000313" key="1">
    <source>
        <dbReference type="EMBL" id="JAD46244.1"/>
    </source>
</evidence>
<organism evidence="1">
    <name type="scientific">Arundo donax</name>
    <name type="common">Giant reed</name>
    <name type="synonym">Donax arundinaceus</name>
    <dbReference type="NCBI Taxonomy" id="35708"/>
    <lineage>
        <taxon>Eukaryota</taxon>
        <taxon>Viridiplantae</taxon>
        <taxon>Streptophyta</taxon>
        <taxon>Embryophyta</taxon>
        <taxon>Tracheophyta</taxon>
        <taxon>Spermatophyta</taxon>
        <taxon>Magnoliopsida</taxon>
        <taxon>Liliopsida</taxon>
        <taxon>Poales</taxon>
        <taxon>Poaceae</taxon>
        <taxon>PACMAD clade</taxon>
        <taxon>Arundinoideae</taxon>
        <taxon>Arundineae</taxon>
        <taxon>Arundo</taxon>
    </lineage>
</organism>
<dbReference type="CDD" id="cd00303">
    <property type="entry name" value="retropepsin_like"/>
    <property type="match status" value="1"/>
</dbReference>
<proteinExistence type="predicted"/>
<name>A0A0A9A3J8_ARUDO</name>
<protein>
    <submittedName>
        <fullName evidence="1">Uncharacterized protein</fullName>
    </submittedName>
</protein>
<dbReference type="EMBL" id="GBRH01251651">
    <property type="protein sequence ID" value="JAD46244.1"/>
    <property type="molecule type" value="Transcribed_RNA"/>
</dbReference>
<reference evidence="1" key="1">
    <citation type="submission" date="2014-09" db="EMBL/GenBank/DDBJ databases">
        <authorList>
            <person name="Magalhaes I.L.F."/>
            <person name="Oliveira U."/>
            <person name="Santos F.R."/>
            <person name="Vidigal T.H.D.A."/>
            <person name="Brescovit A.D."/>
            <person name="Santos A.J."/>
        </authorList>
    </citation>
    <scope>NUCLEOTIDE SEQUENCE</scope>
    <source>
        <tissue evidence="1">Shoot tissue taken approximately 20 cm above the soil surface</tissue>
    </source>
</reference>
<reference evidence="1" key="2">
    <citation type="journal article" date="2015" name="Data Brief">
        <title>Shoot transcriptome of the giant reed, Arundo donax.</title>
        <authorList>
            <person name="Barrero R.A."/>
            <person name="Guerrero F.D."/>
            <person name="Moolhuijzen P."/>
            <person name="Goolsby J.A."/>
            <person name="Tidwell J."/>
            <person name="Bellgard S.E."/>
            <person name="Bellgard M.I."/>
        </authorList>
    </citation>
    <scope>NUCLEOTIDE SEQUENCE</scope>
    <source>
        <tissue evidence="1">Shoot tissue taken approximately 20 cm above the soil surface</tissue>
    </source>
</reference>
<sequence>MIEYKEVLILVDSGNSHSFVNSNTTLQLRAQRTPIKPLTVRIADGGTLSCNFELKQCEWWV</sequence>
<dbReference type="AlphaFoldDB" id="A0A0A9A3J8"/>